<evidence type="ECO:0000256" key="1">
    <source>
        <dbReference type="ARBA" id="ARBA00022553"/>
    </source>
</evidence>
<proteinExistence type="predicted"/>
<keyword evidence="2" id="KW-0902">Two-component regulatory system</keyword>
<dbReference type="CDD" id="cd00156">
    <property type="entry name" value="REC"/>
    <property type="match status" value="1"/>
</dbReference>
<dbReference type="EMBL" id="DRVT01000025">
    <property type="protein sequence ID" value="HHI48986.1"/>
    <property type="molecule type" value="Genomic_DNA"/>
</dbReference>
<dbReference type="PANTHER" id="PTHR48111">
    <property type="entry name" value="REGULATOR OF RPOS"/>
    <property type="match status" value="1"/>
</dbReference>
<dbReference type="GO" id="GO:0005829">
    <property type="term" value="C:cytosol"/>
    <property type="evidence" value="ECO:0007669"/>
    <property type="project" value="TreeGrafter"/>
</dbReference>
<dbReference type="PANTHER" id="PTHR48111:SF1">
    <property type="entry name" value="TWO-COMPONENT RESPONSE REGULATOR ORR33"/>
    <property type="match status" value="1"/>
</dbReference>
<keyword evidence="1" id="KW-0597">Phosphoprotein</keyword>
<organism evidence="7">
    <name type="scientific">Candidatus Methanosuratincola petrocarbonis</name>
    <name type="common">ex Vanwonterghem et al. 2016</name>
    <dbReference type="NCBI Taxonomy" id="1867261"/>
    <lineage>
        <taxon>Archaea</taxon>
        <taxon>Thermoproteota</taxon>
        <taxon>Methanosuratincolia</taxon>
        <taxon>Candidatus Methanomethylicales</taxon>
        <taxon>Candidatus Methanomethylicaceae</taxon>
        <taxon>Candidatus Methanosuratincola (ex Vanwonterghem et al. 2016)</taxon>
    </lineage>
</organism>
<accession>A0A7J3UYN9</accession>
<dbReference type="SUPFAM" id="SSF52172">
    <property type="entry name" value="CheY-like"/>
    <property type="match status" value="1"/>
</dbReference>
<keyword evidence="4" id="KW-0238">DNA-binding</keyword>
<dbReference type="AlphaFoldDB" id="A0A7J3UYN9"/>
<dbReference type="GO" id="GO:0000976">
    <property type="term" value="F:transcription cis-regulatory region binding"/>
    <property type="evidence" value="ECO:0007669"/>
    <property type="project" value="TreeGrafter"/>
</dbReference>
<dbReference type="PROSITE" id="PS50110">
    <property type="entry name" value="RESPONSE_REGULATORY"/>
    <property type="match status" value="1"/>
</dbReference>
<dbReference type="InterPro" id="IPR001789">
    <property type="entry name" value="Sig_transdc_resp-reg_receiver"/>
</dbReference>
<keyword evidence="3" id="KW-0805">Transcription regulation</keyword>
<dbReference type="GO" id="GO:0006355">
    <property type="term" value="P:regulation of DNA-templated transcription"/>
    <property type="evidence" value="ECO:0007669"/>
    <property type="project" value="TreeGrafter"/>
</dbReference>
<keyword evidence="5" id="KW-0804">Transcription</keyword>
<comment type="caution">
    <text evidence="7">The sequence shown here is derived from an EMBL/GenBank/DDBJ whole genome shotgun (WGS) entry which is preliminary data.</text>
</comment>
<dbReference type="Gene3D" id="3.40.50.2300">
    <property type="match status" value="1"/>
</dbReference>
<dbReference type="GO" id="GO:0032993">
    <property type="term" value="C:protein-DNA complex"/>
    <property type="evidence" value="ECO:0007669"/>
    <property type="project" value="TreeGrafter"/>
</dbReference>
<evidence type="ECO:0000256" key="3">
    <source>
        <dbReference type="ARBA" id="ARBA00023015"/>
    </source>
</evidence>
<dbReference type="GO" id="GO:0000156">
    <property type="term" value="F:phosphorelay response regulator activity"/>
    <property type="evidence" value="ECO:0007669"/>
    <property type="project" value="TreeGrafter"/>
</dbReference>
<evidence type="ECO:0000259" key="6">
    <source>
        <dbReference type="PROSITE" id="PS50110"/>
    </source>
</evidence>
<dbReference type="InterPro" id="IPR039420">
    <property type="entry name" value="WalR-like"/>
</dbReference>
<protein>
    <submittedName>
        <fullName evidence="7">Response regulator</fullName>
    </submittedName>
</protein>
<feature type="domain" description="Response regulatory" evidence="6">
    <location>
        <begin position="7"/>
        <end position="121"/>
    </location>
</feature>
<gene>
    <name evidence="7" type="ORF">ENL91_02320</name>
</gene>
<dbReference type="SMART" id="SM00448">
    <property type="entry name" value="REC"/>
    <property type="match status" value="1"/>
</dbReference>
<evidence type="ECO:0000256" key="2">
    <source>
        <dbReference type="ARBA" id="ARBA00023012"/>
    </source>
</evidence>
<evidence type="ECO:0000256" key="4">
    <source>
        <dbReference type="ARBA" id="ARBA00023125"/>
    </source>
</evidence>
<dbReference type="InterPro" id="IPR011006">
    <property type="entry name" value="CheY-like_superfamily"/>
</dbReference>
<reference evidence="7" key="1">
    <citation type="journal article" date="2020" name="mSystems">
        <title>Genome- and Community-Level Interaction Insights into Carbon Utilization and Element Cycling Functions of Hydrothermarchaeota in Hydrothermal Sediment.</title>
        <authorList>
            <person name="Zhou Z."/>
            <person name="Liu Y."/>
            <person name="Xu W."/>
            <person name="Pan J."/>
            <person name="Luo Z.H."/>
            <person name="Li M."/>
        </authorList>
    </citation>
    <scope>NUCLEOTIDE SEQUENCE [LARGE SCALE GENOMIC DNA]</scope>
    <source>
        <strain evidence="7">SpSt-1038</strain>
    </source>
</reference>
<sequence>MSQSKKRILVVDDDEDIRETLKSLLTKKGYIVDTANDGATAIRLSESTPYNLALLDVVLPDMEGTQLLVKLKPTTPRMRKIMVTGHASLDNAIRAVNMGADGYLIKPVSPPELLRMIEDQLRRQEDDERLTQEKITSYIESRIKMIESSKGERE</sequence>
<dbReference type="Pfam" id="PF00072">
    <property type="entry name" value="Response_reg"/>
    <property type="match status" value="1"/>
</dbReference>
<evidence type="ECO:0000256" key="5">
    <source>
        <dbReference type="ARBA" id="ARBA00023163"/>
    </source>
</evidence>
<name>A0A7J3UYN9_9CREN</name>
<evidence type="ECO:0000313" key="7">
    <source>
        <dbReference type="EMBL" id="HHI48986.1"/>
    </source>
</evidence>